<dbReference type="Pfam" id="PF14765">
    <property type="entry name" value="PS-DH"/>
    <property type="match status" value="1"/>
</dbReference>
<dbReference type="Gene3D" id="3.30.70.3290">
    <property type="match status" value="3"/>
</dbReference>
<comment type="caution">
    <text evidence="6">Lacks conserved residue(s) required for the propagation of feature annotation.</text>
</comment>
<evidence type="ECO:0000256" key="3">
    <source>
        <dbReference type="ARBA" id="ARBA00022679"/>
    </source>
</evidence>
<dbReference type="Proteomes" id="UP000292235">
    <property type="component" value="Chromosome"/>
</dbReference>
<dbReference type="SMART" id="SM00825">
    <property type="entry name" value="PKS_KS"/>
    <property type="match status" value="3"/>
</dbReference>
<feature type="domain" description="Ketosynthase family 3 (KS3)" evidence="9">
    <location>
        <begin position="2733"/>
        <end position="3159"/>
    </location>
</feature>
<accession>A0A4P6Q7E6</accession>
<dbReference type="PROSITE" id="PS00606">
    <property type="entry name" value="KS3_1"/>
    <property type="match status" value="2"/>
</dbReference>
<dbReference type="PROSITE" id="PS50075">
    <property type="entry name" value="CARRIER"/>
    <property type="match status" value="3"/>
</dbReference>
<feature type="region of interest" description="Disordered" evidence="7">
    <location>
        <begin position="1435"/>
        <end position="1463"/>
    </location>
</feature>
<dbReference type="InterPro" id="IPR016039">
    <property type="entry name" value="Thiolase-like"/>
</dbReference>
<evidence type="ECO:0000256" key="5">
    <source>
        <dbReference type="ARBA" id="ARBA00023315"/>
    </source>
</evidence>
<dbReference type="InterPro" id="IPR009081">
    <property type="entry name" value="PP-bd_ACP"/>
</dbReference>
<gene>
    <name evidence="11" type="primary">eryA8</name>
    <name evidence="11" type="ORF">EKD16_15510</name>
</gene>
<feature type="domain" description="Carrier" evidence="8">
    <location>
        <begin position="4183"/>
        <end position="4258"/>
    </location>
</feature>
<evidence type="ECO:0000259" key="10">
    <source>
        <dbReference type="PROSITE" id="PS52019"/>
    </source>
</evidence>
<dbReference type="EMBL" id="CP036455">
    <property type="protein sequence ID" value="QBI54874.1"/>
    <property type="molecule type" value="Genomic_DNA"/>
</dbReference>
<evidence type="ECO:0000313" key="11">
    <source>
        <dbReference type="EMBL" id="QBI54874.1"/>
    </source>
</evidence>
<dbReference type="InterPro" id="IPR020806">
    <property type="entry name" value="PKS_PP-bd"/>
</dbReference>
<evidence type="ECO:0000256" key="4">
    <source>
        <dbReference type="ARBA" id="ARBA00023268"/>
    </source>
</evidence>
<dbReference type="InterPro" id="IPR049900">
    <property type="entry name" value="PKS_mFAS_DH"/>
</dbReference>
<dbReference type="InterPro" id="IPR036291">
    <property type="entry name" value="NAD(P)-bd_dom_sf"/>
</dbReference>
<feature type="domain" description="Carrier" evidence="8">
    <location>
        <begin position="2633"/>
        <end position="2708"/>
    </location>
</feature>
<keyword evidence="4" id="KW-0511">Multifunctional enzyme</keyword>
<evidence type="ECO:0000313" key="12">
    <source>
        <dbReference type="Proteomes" id="UP000292235"/>
    </source>
</evidence>
<dbReference type="PROSITE" id="PS00012">
    <property type="entry name" value="PHOSPHOPANTETHEINE"/>
    <property type="match status" value="3"/>
</dbReference>
<dbReference type="SMART" id="SM01294">
    <property type="entry name" value="PKS_PP_betabranch"/>
    <property type="match status" value="2"/>
</dbReference>
<dbReference type="Pfam" id="PF00698">
    <property type="entry name" value="Acyl_transf_1"/>
    <property type="match status" value="3"/>
</dbReference>
<evidence type="ECO:0000259" key="9">
    <source>
        <dbReference type="PROSITE" id="PS52004"/>
    </source>
</evidence>
<dbReference type="FunFam" id="1.10.1200.10:FF:000007">
    <property type="entry name" value="Probable polyketide synthase pks17"/>
    <property type="match status" value="2"/>
</dbReference>
<evidence type="ECO:0000259" key="8">
    <source>
        <dbReference type="PROSITE" id="PS50075"/>
    </source>
</evidence>
<dbReference type="SUPFAM" id="SSF51735">
    <property type="entry name" value="NAD(P)-binding Rossmann-fold domains"/>
    <property type="match status" value="4"/>
</dbReference>
<dbReference type="InterPro" id="IPR016035">
    <property type="entry name" value="Acyl_Trfase/lysoPLipase"/>
</dbReference>
<keyword evidence="3 11" id="KW-0808">Transferase</keyword>
<dbReference type="SMART" id="SM00823">
    <property type="entry name" value="PKS_PP"/>
    <property type="match status" value="3"/>
</dbReference>
<dbReference type="Pfam" id="PF21089">
    <property type="entry name" value="PKS_DH_N"/>
    <property type="match status" value="1"/>
</dbReference>
<feature type="domain" description="Ketosynthase family 3 (KS3)" evidence="9">
    <location>
        <begin position="7"/>
        <end position="419"/>
    </location>
</feature>
<dbReference type="PANTHER" id="PTHR43775:SF51">
    <property type="entry name" value="INACTIVE PHENOLPHTHIOCEROL SYNTHESIS POLYKETIDE SYNTHASE TYPE I PKS1-RELATED"/>
    <property type="match status" value="1"/>
</dbReference>
<feature type="region of interest" description="C-terminal hotdog fold" evidence="6">
    <location>
        <begin position="2056"/>
        <end position="2216"/>
    </location>
</feature>
<reference evidence="11 12" key="1">
    <citation type="submission" date="2019-02" db="EMBL/GenBank/DDBJ databases">
        <authorList>
            <person name="Khodamoradi S."/>
            <person name="Hahnke R.L."/>
            <person name="Kaempfer P."/>
            <person name="Schumann P."/>
            <person name="Rohde M."/>
            <person name="Steinert M."/>
            <person name="Luzhetskyy A."/>
            <person name="Wink J."/>
            <person name="Ruckert C."/>
        </authorList>
    </citation>
    <scope>NUCLEOTIDE SEQUENCE [LARGE SCALE GENOMIC DNA]</scope>
    <source>
        <strain evidence="11 12">M2</strain>
    </source>
</reference>
<feature type="domain" description="PKS/mFAS DH" evidence="10">
    <location>
        <begin position="1921"/>
        <end position="2216"/>
    </location>
</feature>
<keyword evidence="1" id="KW-0596">Phosphopantetheine</keyword>
<evidence type="ECO:0000256" key="2">
    <source>
        <dbReference type="ARBA" id="ARBA00022553"/>
    </source>
</evidence>
<dbReference type="GO" id="GO:0004312">
    <property type="term" value="F:fatty acid synthase activity"/>
    <property type="evidence" value="ECO:0007669"/>
    <property type="project" value="TreeGrafter"/>
</dbReference>
<dbReference type="EC" id="2.3.1.94" evidence="11"/>
<dbReference type="Gene3D" id="3.40.366.10">
    <property type="entry name" value="Malonyl-Coenzyme A Acyl Carrier Protein, domain 2"/>
    <property type="match status" value="3"/>
</dbReference>
<dbReference type="Pfam" id="PF02801">
    <property type="entry name" value="Ketoacyl-synt_C"/>
    <property type="match status" value="3"/>
</dbReference>
<dbReference type="NCBIfam" id="NF045894">
    <property type="entry name" value="PKS_plus_SDR"/>
    <property type="match status" value="1"/>
</dbReference>
<dbReference type="InterPro" id="IPR049552">
    <property type="entry name" value="PKS_DH_N"/>
</dbReference>
<dbReference type="Pfam" id="PF18369">
    <property type="entry name" value="PKS_DE"/>
    <property type="match status" value="1"/>
</dbReference>
<evidence type="ECO:0000256" key="6">
    <source>
        <dbReference type="PROSITE-ProRule" id="PRU01363"/>
    </source>
</evidence>
<dbReference type="Gene3D" id="1.10.1200.10">
    <property type="entry name" value="ACP-like"/>
    <property type="match status" value="3"/>
</dbReference>
<organism evidence="11 12">
    <name type="scientific">Streptomonospora litoralis</name>
    <dbReference type="NCBI Taxonomy" id="2498135"/>
    <lineage>
        <taxon>Bacteria</taxon>
        <taxon>Bacillati</taxon>
        <taxon>Actinomycetota</taxon>
        <taxon>Actinomycetes</taxon>
        <taxon>Streptosporangiales</taxon>
        <taxon>Nocardiopsidaceae</taxon>
        <taxon>Streptomonospora</taxon>
    </lineage>
</organism>
<keyword evidence="5 11" id="KW-0012">Acyltransferase</keyword>
<feature type="domain" description="Carrier" evidence="8">
    <location>
        <begin position="916"/>
        <end position="991"/>
    </location>
</feature>
<evidence type="ECO:0000256" key="7">
    <source>
        <dbReference type="SAM" id="MobiDB-lite"/>
    </source>
</evidence>
<dbReference type="Gene3D" id="3.40.47.10">
    <property type="match status" value="3"/>
</dbReference>
<dbReference type="PANTHER" id="PTHR43775">
    <property type="entry name" value="FATTY ACID SYNTHASE"/>
    <property type="match status" value="1"/>
</dbReference>
<dbReference type="InterPro" id="IPR014030">
    <property type="entry name" value="Ketoacyl_synth_N"/>
</dbReference>
<dbReference type="SUPFAM" id="SSF47336">
    <property type="entry name" value="ACP-like"/>
    <property type="match status" value="3"/>
</dbReference>
<dbReference type="InterPro" id="IPR041618">
    <property type="entry name" value="PKS_DE"/>
</dbReference>
<dbReference type="SUPFAM" id="SSF52151">
    <property type="entry name" value="FabD/lysophospholipase-like"/>
    <property type="match status" value="3"/>
</dbReference>
<sequence length="4293" mass="445971">MTAVDNDTAVAVVGISCRLPMAPDPQRLWQVLREGVDAVGEVPPGRWDDGRELAGFVGRGAFLDDVEGFDAPFFGISPREAAEMAPQQRLSLELVWEALEDLGADVRGLTRAGLYVGAMDEDHTVLRSGAAQAGITPHTATGSARSMIANRVSYALGLDGPSMVIDTGQSSSLVAVHMACESLRSGENDVAVAGGVHLNLSGRVTAEMGAFGALSPEGRCHTFDERADGFVRGEGGGFAVLKPLRAALADGDRIYGVLSGSAVNNDGGGDGLTAPSADSQARVLRSALSRAGVSPEAVGYVELHGTGTPAGDPVEARALGEALGAARGSEGPLPVGSVKTNLGHLEGAAGIAGLLKAVLAVHHGELPPSLNFARPNPAIPLEGLNLRVATDREPWSAAPVAGVSSFGMGGTNCHVVVTAPPEAPDRPAEPGRRPAAVPWVVSGHNPAALRAQAARLADFAAADADADAAADPADIAYSLLTARTPHAHRMAVCGGDRDELLRGLRAYADGAPSPGAVEGRTADGATAVLFTGQGAQRLGMGRGLHAAFDVFADAFDALADRLDERLEHPLREVVWAEPGSPRAHLLDETVYTQCATFALEVALYRLFEHWGVAPGHLLGHSIGELSAAHVAGVLDPDDACALVAARGSLMQALPATGAMVSVQAPESRVAPLAAERAGAVDVAAVNGPSATVIAGEREAVEEIAARLGEEGVKTRRLRVSRAFHSPLMDPMLEEFRLVAAGLDYREPAVPVVSNVTGRPVEPGEITGPEYWVRHARRAVRFLDGVRTLERSGVTRCLELGPDGVLAAAAREAYTSPAAFTPALRRDRDEARTAVSALAELHVHGETPDWEAFFGGGARRVPLPRYAFQRRAYPVPTGPRQPTAAPEPGPAPTAADTGEPAEPVGAGTPESAPPAPADPLALVRAHTAALLGYDGPDDIDPGLAFKDLGMNSLTAVELRDQLARATGADLAGSLVFDHPTPAALAAHVAAGGAQQVPAAPRSTAPSAAEPVAIVAMACRFPGGADTPERLWELLEEGRDAVGPFPDDRGWDLGALLDSDGGRGGTSSTREGAFLGDAPEFDPEFFGVSHREAAAMEPQQRLLLETSWEAVERAGIAPDSLRGSDTGVFVGAMPQKYGPPEAEAGEDVAGYLLTGTTTSVASGRIAYTMGLEGPALSVDTACSASLVAIHLAVRALRNGECSRALAGGATVMSEPGIFAELSRQGALSPGGRCRSFSADADGTGWGEGAGVLYLERLGDARRRGHRVLALLRGSAVNQDGASNGLTAPNGVAQHRVIRQALADAELEPGDVQAVEAHGTGTRLGDPVEANALAATYGSGGEGDAPVWLGSLKSNVGHTQAAAGVGGVMKMVLALGRGTLPQTLHVGEPTPHVDWDASRLRLLTEARPWPEAAGPRRAAVSSFGISGTNAHAILEEAPAEAAAEDGAAGAEAPEDGAEAAESAAPAGPLDAVPVVLSARDETALRAQAGRLREHAAREAPDLADLGSALLTTRTAFRSRAAVIAADTAELLDGLAALEQGHGTVEPVLGTAPAEAPRTAFVFPGQGSQWPGMAAELWQAYPAFAAELESCAQALRPFVDWEPMDVLLERPDAPPLSRVDVTQPALFATMASLAALWRAHGVEPAAVVGHSQGEIAAAYVAGGLSRRDAARVVAMRARAWWELRGQGAMLSVALPADEVRERLHRFGDALAVAAVNGPGSAAVSGTSAAVEELLAELTAEGVMARRIPDVDVPGHSPQVEVLRDRLLEDLAPVAPRTSDVPFYSTVTGGLLDTAGLDAHYWYRNVREPVRFHDAAGALLDAGTGAFLEAAPHPMLAVPMRETAEEHRRPATTLATLVRRDGGPRRFLTALAEAHANGVGVDWERVFGRRRPVDLPTYPFQRRRYWLTPPQRTGDVSAAGLVPESHPLLAAGTVLPATGELLFTGRVGADDHPWLADHRVRGSAVAPPELFVDLALHVGGQVRCDVVEELTVERPMPVPEAGALTLHVLVGPADDSGHRLLRMYARAAGAPEADWTLHARGVLADEEPAAPEPADRLGGTPAEGPDYAGLARHGLSLGPALQTVTRARRSGAELEAETALGETGGAGAADAPFVLHPALLAGAVHAHRCEAGPAAMATSWRRVAVFAAGAESLRVRITPAGPDEARLVAVDGQGRPVLSAASVAFTEPGPEWSRAAAAPGTDALFRVSWVPRRDLTEAAEPPATAPLRYDPAGRPPDLAEATRLALHDVLGPLQEAAAGEDRLAVVTRDAAAVGDGTAADADPVAAAVSGLVRSAQAENPDRIVLADVDGTPESEAALDAALRCGEPEFALRGGVMYVPRLERTAAGPPAPPPGEGTVLITGAAGTLGRLCARHLVAEHGVRRLLLASRRGEDADGARELAAELAEAGAEVRWAACDAADRDRLAELLASIPPEHPLTGVVHAAGVLDDALVTSLTGEQLDRVLRPKVDAAAHLHELTADLPLSWFVLYSSMMAAFGGPGQANYAAANAFLDGLAQHRRARGLPAASLGWGYWDQRSGMSEHLTDADLARMARSGVVPLSSAEGMELFDAALAAPEAHTLPVRLDPATLRSRAADGALPPLLRTVAGTRRTAAPAGDRASEAAPAQRLAELPAAERDAALLDLVREQAAAVVANPDPRSIGAERAFKDAGFDSLTSVELRNRLNRLTGLNLPTTLLFDHPTPAAVVRHVRGLLVGEDDAPVPAPVPASAAAGASGDTDDPVAVVAMSCRLPGGVRSPEDLWELLLQGRDAIGGFPTDRGWPHDIYDPDPGRAGKSRVRAGGFVYDAPDFDAAFFGISPREAAAMDPQQRLLLEVSWEAVERAGIAPSSLAGDPVGVYMGTNMQDYAADQRRVPEDAEGYLLTGRSQSVVSGRIAYVLGVEGPAVTVDTACSSSLVSMHLAAQSLRQGECSLALAGGVTVMSRPLLFVEFSRQRGLAPDGRCKTFSDAADGTGWSEGAGVLVLERLSDARRRGHPVLALLRSSAVNQDGASNGLSAPNGPAQQRVIRQALAAAGLRPADVDAVESHGTGTVLGDPIEAQALSAAYGDGRPPEHPLLVGAMKSNIGHTQAAAGVSGVIKMLTAMRHGALPRNLHCEQPSSHVDWSSGALRLLDRRLPWPDRDGGPRRAGVSAFGISGTNAHVLLEAPGADEAGDDHAEEAGGAAAPPVLAWPVSARSGAALNAQAERLRSHAAAHPDESPRDVGHALATTRGAFEHRAVAVGRDRGELLASLEEIARGGGAARGVADDGATAFLFTGQGAQRPGMGRGLYESFPAFADAFDAVCAESDRHIGCSLREIVFAEEGAAAAQALDRTEFAQPALFAVETALVRLLESWGVTPDAVLGHSIGELVAAHVAGVWSLADACAMVAARGRLMQAMGSGGAMIAVDAAEDEVRAALAGSEDEVSLAAVNGPRACVISGDPAAAERVAGRLGGRAKRLRVSHAFHSPHMEPMLAEFREVAAGLAYAEPAVPLVSNVTGERAAAGELADPDYWVAQARRAVRFHDGLLALRRADTTRFLEVGPSGVLTAAVRDGLADAPVTAACLLHRDGPEAVNAVSAVARMHTAGRRVDWAAFHGGGARRVDLPTYAFQRERFWLDDASGSAPEAAHTPAEGEGAPGESEDPAEREFWRILEQEDLPGLRTLLGLAADAPPETVLAALPSWHRRRRQRSAAASCTYRQAWRPHAVAATAPRGRWLLVHPEDADRPVLDALAEALRAGGAEVVAAPLDAAACDRATAAACLPEDADRFDGVVSLLALDERPHRKAPGVHAGLAATVCLVQALDDRGARARLWPVTRAAVAAGGTERSVRPEQAALWGLGRVLGLERPDRLGGLVDLPPRVDDRAAEAAAAVVSGDGPEDQFAVRADGVSVPRVVRAPLEGGAGERPAWRTGGTALVTGGTGGLAAHVARWLADRGAEHVVLASRRGAEPPVAGELRDRGVRVTCAACDAADRDALARLVEEVEAGGEPVRSVHHAAGVVRFAPLADTSPEDAAEVTAGKADGARNLDELFADRDLDAFVLFSSVAGFWGSGGQGAYAAANAHLDGLALRRRARGLAATSVAWGPWAGEGMNSQDGVEEHLVRRGLRPMAPETALAALEAVLGAAEPFAAVADVDWDRFALGYTADRPRPLICEVVPADADTPAGTPADEAPGEGFAERMAALPSAERDRELLEVVRRQVAAVLGHASAEAVAPANAFHDAGFDSLMAVELRTRLREETGLPLSATTIFDYPDPQSLAGHLAGVLGAQPDAEHGDGVHERLETSTADELFDFIDHELGFS</sequence>
<dbReference type="InterPro" id="IPR050091">
    <property type="entry name" value="PKS_NRPS_Biosynth_Enz"/>
</dbReference>
<dbReference type="GO" id="GO:0004315">
    <property type="term" value="F:3-oxoacyl-[acyl-carrier-protein] synthase activity"/>
    <property type="evidence" value="ECO:0007669"/>
    <property type="project" value="InterPro"/>
</dbReference>
<feature type="compositionally biased region" description="Low complexity" evidence="7">
    <location>
        <begin position="891"/>
        <end position="902"/>
    </location>
</feature>
<keyword evidence="12" id="KW-1185">Reference proteome</keyword>
<dbReference type="InterPro" id="IPR001227">
    <property type="entry name" value="Ac_transferase_dom_sf"/>
</dbReference>
<dbReference type="InterPro" id="IPR036736">
    <property type="entry name" value="ACP-like_sf"/>
</dbReference>
<dbReference type="Pfam" id="PF00109">
    <property type="entry name" value="ketoacyl-synt"/>
    <property type="match status" value="3"/>
</dbReference>
<feature type="compositionally biased region" description="Low complexity" evidence="7">
    <location>
        <begin position="1435"/>
        <end position="1448"/>
    </location>
</feature>
<dbReference type="InterPro" id="IPR014043">
    <property type="entry name" value="Acyl_transferase_dom"/>
</dbReference>
<dbReference type="SUPFAM" id="SSF53901">
    <property type="entry name" value="Thiolase-like"/>
    <property type="match status" value="3"/>
</dbReference>
<dbReference type="GO" id="GO:0006633">
    <property type="term" value="P:fatty acid biosynthetic process"/>
    <property type="evidence" value="ECO:0007669"/>
    <property type="project" value="InterPro"/>
</dbReference>
<dbReference type="InterPro" id="IPR016036">
    <property type="entry name" value="Malonyl_transacylase_ACP-bd"/>
</dbReference>
<dbReference type="SMART" id="SM00827">
    <property type="entry name" value="PKS_AT"/>
    <property type="match status" value="3"/>
</dbReference>
<dbReference type="GO" id="GO:0031177">
    <property type="term" value="F:phosphopantetheine binding"/>
    <property type="evidence" value="ECO:0007669"/>
    <property type="project" value="InterPro"/>
</dbReference>
<dbReference type="RefSeq" id="WP_131098974.1">
    <property type="nucleotide sequence ID" value="NZ_CP036455.1"/>
</dbReference>
<dbReference type="InterPro" id="IPR020807">
    <property type="entry name" value="PKS_DH"/>
</dbReference>
<dbReference type="InterPro" id="IPR049551">
    <property type="entry name" value="PKS_DH_C"/>
</dbReference>
<proteinExistence type="predicted"/>
<dbReference type="InterPro" id="IPR013968">
    <property type="entry name" value="PKS_KR"/>
</dbReference>
<dbReference type="FunFam" id="3.40.366.10:FF:000002">
    <property type="entry name" value="Probable polyketide synthase 2"/>
    <property type="match status" value="3"/>
</dbReference>
<dbReference type="PROSITE" id="PS52019">
    <property type="entry name" value="PKS_MFAS_DH"/>
    <property type="match status" value="1"/>
</dbReference>
<dbReference type="InterPro" id="IPR006162">
    <property type="entry name" value="Ppantetheine_attach_site"/>
</dbReference>
<evidence type="ECO:0000256" key="1">
    <source>
        <dbReference type="ARBA" id="ARBA00022450"/>
    </source>
</evidence>
<feature type="domain" description="Ketosynthase family 3 (KS3)" evidence="9">
    <location>
        <begin position="1007"/>
        <end position="1433"/>
    </location>
</feature>
<dbReference type="Pfam" id="PF08659">
    <property type="entry name" value="KR"/>
    <property type="match status" value="2"/>
</dbReference>
<dbReference type="KEGG" id="strr:EKD16_15510"/>
<dbReference type="InterPro" id="IPR057326">
    <property type="entry name" value="KR_dom"/>
</dbReference>
<dbReference type="Pfam" id="PF00550">
    <property type="entry name" value="PP-binding"/>
    <property type="match status" value="3"/>
</dbReference>
<feature type="region of interest" description="Disordered" evidence="7">
    <location>
        <begin position="3614"/>
        <end position="3638"/>
    </location>
</feature>
<dbReference type="Gene3D" id="6.10.140.1830">
    <property type="match status" value="1"/>
</dbReference>
<dbReference type="CDD" id="cd08952">
    <property type="entry name" value="KR_1_SDR_x"/>
    <property type="match status" value="1"/>
</dbReference>
<feature type="compositionally biased region" description="Low complexity" evidence="7">
    <location>
        <begin position="3617"/>
        <end position="3632"/>
    </location>
</feature>
<feature type="region of interest" description="Disordered" evidence="7">
    <location>
        <begin position="2601"/>
        <end position="2620"/>
    </location>
</feature>
<dbReference type="CDD" id="cd08956">
    <property type="entry name" value="KR_3_FAS_SDR_x"/>
    <property type="match status" value="1"/>
</dbReference>
<name>A0A4P6Q7E6_9ACTN</name>
<dbReference type="SMART" id="SM00822">
    <property type="entry name" value="PKS_KR"/>
    <property type="match status" value="2"/>
</dbReference>
<dbReference type="SUPFAM" id="SSF55048">
    <property type="entry name" value="Probable ACP-binding domain of malonyl-CoA ACP transacylase"/>
    <property type="match status" value="3"/>
</dbReference>
<keyword evidence="2" id="KW-0597">Phosphoprotein</keyword>
<feature type="region of interest" description="Disordered" evidence="7">
    <location>
        <begin position="871"/>
        <end position="917"/>
    </location>
</feature>
<dbReference type="SMART" id="SM00826">
    <property type="entry name" value="PKS_DH"/>
    <property type="match status" value="1"/>
</dbReference>
<protein>
    <submittedName>
        <fullName evidence="11">Erythronolide synthase, modules 3 and 4</fullName>
        <ecNumber evidence="11">2.3.1.94</ecNumber>
    </submittedName>
</protein>
<dbReference type="GO" id="GO:0047879">
    <property type="term" value="F:erythronolide synthase activity"/>
    <property type="evidence" value="ECO:0007669"/>
    <property type="project" value="UniProtKB-EC"/>
</dbReference>
<dbReference type="Pfam" id="PF16197">
    <property type="entry name" value="KAsynt_C_assoc"/>
    <property type="match status" value="3"/>
</dbReference>
<dbReference type="FunFam" id="3.40.47.10:FF:000019">
    <property type="entry name" value="Polyketide synthase type I"/>
    <property type="match status" value="2"/>
</dbReference>
<dbReference type="Gene3D" id="3.40.50.720">
    <property type="entry name" value="NAD(P)-binding Rossmann-like Domain"/>
    <property type="match status" value="2"/>
</dbReference>
<dbReference type="InterPro" id="IPR020841">
    <property type="entry name" value="PKS_Beta-ketoAc_synthase_dom"/>
</dbReference>
<dbReference type="InterPro" id="IPR042104">
    <property type="entry name" value="PKS_dehydratase_sf"/>
</dbReference>
<dbReference type="InterPro" id="IPR014031">
    <property type="entry name" value="Ketoacyl_synth_C"/>
</dbReference>
<dbReference type="PROSITE" id="PS52004">
    <property type="entry name" value="KS3_2"/>
    <property type="match status" value="3"/>
</dbReference>
<dbReference type="Gene3D" id="3.10.129.110">
    <property type="entry name" value="Polyketide synthase dehydratase"/>
    <property type="match status" value="1"/>
</dbReference>
<dbReference type="CDD" id="cd00833">
    <property type="entry name" value="PKS"/>
    <property type="match status" value="3"/>
</dbReference>
<dbReference type="InterPro" id="IPR032821">
    <property type="entry name" value="PKS_assoc"/>
</dbReference>
<dbReference type="InterPro" id="IPR018201">
    <property type="entry name" value="Ketoacyl_synth_AS"/>
</dbReference>
<feature type="region of interest" description="Disordered" evidence="7">
    <location>
        <begin position="2042"/>
        <end position="2066"/>
    </location>
</feature>
<dbReference type="OrthoDB" id="4537517at2"/>
<feature type="region of interest" description="N-terminal hotdog fold" evidence="6">
    <location>
        <begin position="1921"/>
        <end position="2045"/>
    </location>
</feature>